<gene>
    <name evidence="2" type="ORF">MIMGU_mgv1a009613mg</name>
</gene>
<dbReference type="EMBL" id="KI630643">
    <property type="protein sequence ID" value="EYU34995.1"/>
    <property type="molecule type" value="Genomic_DNA"/>
</dbReference>
<reference evidence="2 3" key="1">
    <citation type="journal article" date="2013" name="Proc. Natl. Acad. Sci. U.S.A.">
        <title>Fine-scale variation in meiotic recombination in Mimulus inferred from population shotgun sequencing.</title>
        <authorList>
            <person name="Hellsten U."/>
            <person name="Wright K.M."/>
            <person name="Jenkins J."/>
            <person name="Shu S."/>
            <person name="Yuan Y."/>
            <person name="Wessler S.R."/>
            <person name="Schmutz J."/>
            <person name="Willis J.H."/>
            <person name="Rokhsar D.S."/>
        </authorList>
    </citation>
    <scope>NUCLEOTIDE SEQUENCE [LARGE SCALE GENOMIC DNA]</scope>
    <source>
        <strain evidence="3">cv. DUN x IM62</strain>
    </source>
</reference>
<dbReference type="PANTHER" id="PTHR33416">
    <property type="entry name" value="NUCLEAR PORE COMPLEX PROTEIN NUP1"/>
    <property type="match status" value="1"/>
</dbReference>
<dbReference type="AlphaFoldDB" id="A0A022R457"/>
<proteinExistence type="predicted"/>
<evidence type="ECO:0000313" key="2">
    <source>
        <dbReference type="EMBL" id="EYU34996.1"/>
    </source>
</evidence>
<feature type="region of interest" description="Disordered" evidence="1">
    <location>
        <begin position="256"/>
        <end position="280"/>
    </location>
</feature>
<dbReference type="EMBL" id="KI630643">
    <property type="protein sequence ID" value="EYU34996.1"/>
    <property type="molecule type" value="Genomic_DNA"/>
</dbReference>
<name>A0A022R457_ERYGU</name>
<evidence type="ECO:0000313" key="3">
    <source>
        <dbReference type="Proteomes" id="UP000030748"/>
    </source>
</evidence>
<dbReference type="PANTHER" id="PTHR33416:SF18">
    <property type="entry name" value="NUCLEOPORIN-LIKE PROTEIN"/>
    <property type="match status" value="1"/>
</dbReference>
<organism evidence="2 3">
    <name type="scientific">Erythranthe guttata</name>
    <name type="common">Yellow monkey flower</name>
    <name type="synonym">Mimulus guttatus</name>
    <dbReference type="NCBI Taxonomy" id="4155"/>
    <lineage>
        <taxon>Eukaryota</taxon>
        <taxon>Viridiplantae</taxon>
        <taxon>Streptophyta</taxon>
        <taxon>Embryophyta</taxon>
        <taxon>Tracheophyta</taxon>
        <taxon>Spermatophyta</taxon>
        <taxon>Magnoliopsida</taxon>
        <taxon>eudicotyledons</taxon>
        <taxon>Gunneridae</taxon>
        <taxon>Pentapetalae</taxon>
        <taxon>asterids</taxon>
        <taxon>lamiids</taxon>
        <taxon>Lamiales</taxon>
        <taxon>Phrymaceae</taxon>
        <taxon>Erythranthe</taxon>
    </lineage>
</organism>
<evidence type="ECO:0000256" key="1">
    <source>
        <dbReference type="SAM" id="MobiDB-lite"/>
    </source>
</evidence>
<dbReference type="eggNOG" id="ENOG502QVDV">
    <property type="taxonomic scope" value="Eukaryota"/>
</dbReference>
<accession>A0A022R457</accession>
<sequence length="337" mass="36131">MKLYLVQKIVQIPVGVSASPIDIARAYMAGRTSEGGQDLYNPTSKRERAQTSYEFARKPLLPSASPKPSICWPGSMAHERHSYATPQSQRTRHSLHDFPRTPYSRTVLSKSTTKENIGGVASHKSKFLPNFHEKSMDEAKDAVNENSKASSSFFAGSSIAPGAKATSIFGLKGTTGLVENKSNETSTNMNFFRSQTINGQDSKIVAGTTSQDFPKSHGNNKPLLKSISVNKAFLQSVPSENGPSFTFPVSASAGGGFAEPPTPSITPSSSQPIGGAGPTVPSYTFATEKSTPRLVFSFPSTSNASAQNDGSDIKFNFGSDKKTRLSFSSFGKDEICY</sequence>
<keyword evidence="3" id="KW-1185">Reference proteome</keyword>
<dbReference type="Proteomes" id="UP000030748">
    <property type="component" value="Unassembled WGS sequence"/>
</dbReference>
<protein>
    <submittedName>
        <fullName evidence="2">Uncharacterized protein</fullName>
    </submittedName>
</protein>